<name>A0AAV1CQ04_OLDCO</name>
<dbReference type="AlphaFoldDB" id="A0AAV1CQ04"/>
<sequence length="144" mass="16656">MRPEIAYLGNLPFVMRPDLPPRERVVEILTDLGSFYQAAAELSEAVGPWELEPPRVDSAVRQIEIYHHPLWQRYYKEMHLTHGFGMKVPPFDYYDTYSATILPYKFTEADGVTTSAEINEMCNKCLKRFIESHEPCQNSSLLIS</sequence>
<evidence type="ECO:0000313" key="2">
    <source>
        <dbReference type="Proteomes" id="UP001161247"/>
    </source>
</evidence>
<dbReference type="EMBL" id="OX459119">
    <property type="protein sequence ID" value="CAI9096774.1"/>
    <property type="molecule type" value="Genomic_DNA"/>
</dbReference>
<reference evidence="1" key="1">
    <citation type="submission" date="2023-03" db="EMBL/GenBank/DDBJ databases">
        <authorList>
            <person name="Julca I."/>
        </authorList>
    </citation>
    <scope>NUCLEOTIDE SEQUENCE</scope>
</reference>
<protein>
    <submittedName>
        <fullName evidence="1">OLC1v1032987C1</fullName>
    </submittedName>
</protein>
<keyword evidence="2" id="KW-1185">Reference proteome</keyword>
<dbReference type="Proteomes" id="UP001161247">
    <property type="component" value="Chromosome 2"/>
</dbReference>
<evidence type="ECO:0000313" key="1">
    <source>
        <dbReference type="EMBL" id="CAI9096774.1"/>
    </source>
</evidence>
<gene>
    <name evidence="1" type="ORF">OLC1_LOCUS7443</name>
</gene>
<proteinExistence type="predicted"/>
<organism evidence="1 2">
    <name type="scientific">Oldenlandia corymbosa var. corymbosa</name>
    <dbReference type="NCBI Taxonomy" id="529605"/>
    <lineage>
        <taxon>Eukaryota</taxon>
        <taxon>Viridiplantae</taxon>
        <taxon>Streptophyta</taxon>
        <taxon>Embryophyta</taxon>
        <taxon>Tracheophyta</taxon>
        <taxon>Spermatophyta</taxon>
        <taxon>Magnoliopsida</taxon>
        <taxon>eudicotyledons</taxon>
        <taxon>Gunneridae</taxon>
        <taxon>Pentapetalae</taxon>
        <taxon>asterids</taxon>
        <taxon>lamiids</taxon>
        <taxon>Gentianales</taxon>
        <taxon>Rubiaceae</taxon>
        <taxon>Rubioideae</taxon>
        <taxon>Spermacoceae</taxon>
        <taxon>Hedyotis-Oldenlandia complex</taxon>
        <taxon>Oldenlandia</taxon>
    </lineage>
</organism>
<accession>A0AAV1CQ04</accession>